<proteinExistence type="inferred from homology"/>
<name>A0A9X2ACX3_9BACL</name>
<evidence type="ECO:0000313" key="8">
    <source>
        <dbReference type="Proteomes" id="UP001139263"/>
    </source>
</evidence>
<dbReference type="RefSeq" id="WP_241711557.1">
    <property type="nucleotide sequence ID" value="NZ_JALBUF010000001.1"/>
</dbReference>
<dbReference type="Gene3D" id="3.40.50.300">
    <property type="entry name" value="P-loop containing nucleotide triphosphate hydrolases"/>
    <property type="match status" value="1"/>
</dbReference>
<dbReference type="GO" id="GO:0017116">
    <property type="term" value="F:single-stranded DNA helicase activity"/>
    <property type="evidence" value="ECO:0007669"/>
    <property type="project" value="TreeGrafter"/>
</dbReference>
<evidence type="ECO:0000259" key="6">
    <source>
        <dbReference type="SMART" id="SM00382"/>
    </source>
</evidence>
<dbReference type="Pfam" id="PF16193">
    <property type="entry name" value="AAA_assoc_2"/>
    <property type="match status" value="1"/>
</dbReference>
<evidence type="ECO:0000313" key="7">
    <source>
        <dbReference type="EMBL" id="MCI0181931.1"/>
    </source>
</evidence>
<dbReference type="InterPro" id="IPR003593">
    <property type="entry name" value="AAA+_ATPase"/>
</dbReference>
<dbReference type="InterPro" id="IPR003959">
    <property type="entry name" value="ATPase_AAA_core"/>
</dbReference>
<dbReference type="EMBL" id="JALBUF010000001">
    <property type="protein sequence ID" value="MCI0181931.1"/>
    <property type="molecule type" value="Genomic_DNA"/>
</dbReference>
<feature type="domain" description="AAA+ ATPase" evidence="6">
    <location>
        <begin position="42"/>
        <end position="158"/>
    </location>
</feature>
<dbReference type="PANTHER" id="PTHR13779:SF7">
    <property type="entry name" value="ATPASE WRNIP1"/>
    <property type="match status" value="1"/>
</dbReference>
<dbReference type="InterPro" id="IPR027417">
    <property type="entry name" value="P-loop_NTPase"/>
</dbReference>
<dbReference type="InterPro" id="IPR021886">
    <property type="entry name" value="MgsA_C"/>
</dbReference>
<dbReference type="GO" id="GO:0006261">
    <property type="term" value="P:DNA-templated DNA replication"/>
    <property type="evidence" value="ECO:0007669"/>
    <property type="project" value="TreeGrafter"/>
</dbReference>
<evidence type="ECO:0000256" key="3">
    <source>
        <dbReference type="ARBA" id="ARBA00022705"/>
    </source>
</evidence>
<dbReference type="GO" id="GO:0008047">
    <property type="term" value="F:enzyme activator activity"/>
    <property type="evidence" value="ECO:0007669"/>
    <property type="project" value="TreeGrafter"/>
</dbReference>
<dbReference type="Pfam" id="PF12002">
    <property type="entry name" value="MgsA_C"/>
    <property type="match status" value="1"/>
</dbReference>
<dbReference type="FunFam" id="1.20.272.10:FF:000001">
    <property type="entry name" value="Putative AAA family ATPase"/>
    <property type="match status" value="1"/>
</dbReference>
<dbReference type="SUPFAM" id="SSF52540">
    <property type="entry name" value="P-loop containing nucleoside triphosphate hydrolases"/>
    <property type="match status" value="1"/>
</dbReference>
<sequence>MEPDFQVPLAERMRPRQLSEFVGQQQLVGSGKVLRRAVDAGRLMSAVLWGPPGTGKTTLAKMYALAADARFIELSAVSSGAKELREVFAAAEQEKRMYSMQTVLFIDEIHRYSKAQQDLLLPAVERGVVFVLASTTENPRICLTRALLSRLQVFELKSLQEVDMVSAMERALHDSERGLGAFSMQVAPDVIQVMVQMSGGDLRKALQILEASVQYVSAKPDVHIVTIGDVREATQETMASFDESILYDMLSAFGKSIRGSDSDAALYWFMRMVEAGVDPRIPVRRLIVHASEDVGLASPHALLQAVAAVDALMQVGMPEARIVIAQAIIFVCEAPKSNSVVTALARVEEAIKTYPHAKVPSWLRDRHFYREGNDDRAYLYPHDYPQHYVEQVYLPHELQDEIFYVPTQEGTEAKIRPRKWKRSTERS</sequence>
<comment type="function">
    <text evidence="1">DNA-dependent ATPase that plays important roles in cellular responses to stalled DNA replication processes.</text>
</comment>
<dbReference type="PANTHER" id="PTHR13779">
    <property type="entry name" value="WERNER HELICASE-INTERACTING PROTEIN 1 FAMILY MEMBER"/>
    <property type="match status" value="1"/>
</dbReference>
<accession>A0A9X2ACX3</accession>
<dbReference type="AlphaFoldDB" id="A0A9X2ACX3"/>
<comment type="similarity">
    <text evidence="2">Belongs to the AAA ATPase family. RarA/MGS1/WRNIP1 subfamily.</text>
</comment>
<keyword evidence="4" id="KW-0547">Nucleotide-binding</keyword>
<dbReference type="CDD" id="cd00009">
    <property type="entry name" value="AAA"/>
    <property type="match status" value="1"/>
</dbReference>
<dbReference type="SMART" id="SM00382">
    <property type="entry name" value="AAA"/>
    <property type="match status" value="1"/>
</dbReference>
<dbReference type="Gene3D" id="1.20.272.10">
    <property type="match status" value="1"/>
</dbReference>
<dbReference type="InterPro" id="IPR008921">
    <property type="entry name" value="DNA_pol3_clamp-load_cplx_C"/>
</dbReference>
<keyword evidence="3" id="KW-0235">DNA replication</keyword>
<dbReference type="Proteomes" id="UP001139263">
    <property type="component" value="Unassembled WGS sequence"/>
</dbReference>
<dbReference type="InterPro" id="IPR032423">
    <property type="entry name" value="AAA_assoc_2"/>
</dbReference>
<evidence type="ECO:0000256" key="4">
    <source>
        <dbReference type="ARBA" id="ARBA00022741"/>
    </source>
</evidence>
<organism evidence="7 8">
    <name type="scientific">Sulfoacidibacillus ferrooxidans</name>
    <dbReference type="NCBI Taxonomy" id="2005001"/>
    <lineage>
        <taxon>Bacteria</taxon>
        <taxon>Bacillati</taxon>
        <taxon>Bacillota</taxon>
        <taxon>Bacilli</taxon>
        <taxon>Bacillales</taxon>
        <taxon>Alicyclobacillaceae</taxon>
        <taxon>Sulfoacidibacillus</taxon>
    </lineage>
</organism>
<dbReference type="FunFam" id="3.40.50.300:FF:000137">
    <property type="entry name" value="Replication-associated recombination protein A"/>
    <property type="match status" value="1"/>
</dbReference>
<dbReference type="Pfam" id="PF00004">
    <property type="entry name" value="AAA"/>
    <property type="match status" value="1"/>
</dbReference>
<dbReference type="GO" id="GO:0016887">
    <property type="term" value="F:ATP hydrolysis activity"/>
    <property type="evidence" value="ECO:0007669"/>
    <property type="project" value="InterPro"/>
</dbReference>
<gene>
    <name evidence="7" type="primary">rarA</name>
    <name evidence="7" type="ORF">MM817_00181</name>
</gene>
<dbReference type="SUPFAM" id="SSF48019">
    <property type="entry name" value="post-AAA+ oligomerization domain-like"/>
    <property type="match status" value="1"/>
</dbReference>
<keyword evidence="5" id="KW-0067">ATP-binding</keyword>
<dbReference type="InterPro" id="IPR051314">
    <property type="entry name" value="AAA_ATPase_RarA/MGS1/WRNIP1"/>
</dbReference>
<evidence type="ECO:0000256" key="1">
    <source>
        <dbReference type="ARBA" id="ARBA00002393"/>
    </source>
</evidence>
<evidence type="ECO:0000256" key="2">
    <source>
        <dbReference type="ARBA" id="ARBA00008959"/>
    </source>
</evidence>
<dbReference type="Gene3D" id="1.10.3710.10">
    <property type="entry name" value="DNA polymerase III clamp loader subunits, C-terminal domain"/>
    <property type="match status" value="1"/>
</dbReference>
<dbReference type="CDD" id="cd18139">
    <property type="entry name" value="HLD_clamp_RarA"/>
    <property type="match status" value="1"/>
</dbReference>
<keyword evidence="8" id="KW-1185">Reference proteome</keyword>
<evidence type="ECO:0000256" key="5">
    <source>
        <dbReference type="ARBA" id="ARBA00022840"/>
    </source>
</evidence>
<dbReference type="GO" id="GO:0000731">
    <property type="term" value="P:DNA synthesis involved in DNA repair"/>
    <property type="evidence" value="ECO:0007669"/>
    <property type="project" value="TreeGrafter"/>
</dbReference>
<dbReference type="Gene3D" id="1.10.8.60">
    <property type="match status" value="1"/>
</dbReference>
<protein>
    <submittedName>
        <fullName evidence="7">Replication-associated recombination protein A</fullName>
    </submittedName>
</protein>
<dbReference type="GO" id="GO:0003677">
    <property type="term" value="F:DNA binding"/>
    <property type="evidence" value="ECO:0007669"/>
    <property type="project" value="InterPro"/>
</dbReference>
<comment type="caution">
    <text evidence="7">The sequence shown here is derived from an EMBL/GenBank/DDBJ whole genome shotgun (WGS) entry which is preliminary data.</text>
</comment>
<dbReference type="GO" id="GO:0005524">
    <property type="term" value="F:ATP binding"/>
    <property type="evidence" value="ECO:0007669"/>
    <property type="project" value="UniProtKB-KW"/>
</dbReference>
<reference evidence="7" key="1">
    <citation type="submission" date="2022-03" db="EMBL/GenBank/DDBJ databases">
        <title>Draft Genome Sequence of Firmicute Strain S0AB, a Heterotrophic Iron/Sulfur-Oxidizing Extreme Acidophile.</title>
        <authorList>
            <person name="Vergara E."/>
            <person name="Pakostova E."/>
            <person name="Johnson D.B."/>
            <person name="Holmes D.S."/>
        </authorList>
    </citation>
    <scope>NUCLEOTIDE SEQUENCE</scope>
    <source>
        <strain evidence="7">S0AB</strain>
    </source>
</reference>